<evidence type="ECO:0000313" key="6">
    <source>
        <dbReference type="EMBL" id="MFC6274613.1"/>
    </source>
</evidence>
<comment type="similarity">
    <text evidence="1">Belongs to the peptidase C40 family.</text>
</comment>
<reference evidence="7" key="1">
    <citation type="journal article" date="2019" name="Int. J. Syst. Evol. Microbiol.">
        <title>The Global Catalogue of Microorganisms (GCM) 10K type strain sequencing project: providing services to taxonomists for standard genome sequencing and annotation.</title>
        <authorList>
            <consortium name="The Broad Institute Genomics Platform"/>
            <consortium name="The Broad Institute Genome Sequencing Center for Infectious Disease"/>
            <person name="Wu L."/>
            <person name="Ma J."/>
        </authorList>
    </citation>
    <scope>NUCLEOTIDE SEQUENCE [LARGE SCALE GENOMIC DNA]</scope>
    <source>
        <strain evidence="7">CCM 8907</strain>
    </source>
</reference>
<evidence type="ECO:0000256" key="2">
    <source>
        <dbReference type="ARBA" id="ARBA00022670"/>
    </source>
</evidence>
<feature type="domain" description="NlpC/P60" evidence="5">
    <location>
        <begin position="172"/>
        <end position="296"/>
    </location>
</feature>
<dbReference type="RefSeq" id="WP_125639784.1">
    <property type="nucleotide sequence ID" value="NZ_JBHSSJ010000003.1"/>
</dbReference>
<dbReference type="PROSITE" id="PS51935">
    <property type="entry name" value="NLPC_P60"/>
    <property type="match status" value="1"/>
</dbReference>
<dbReference type="InterPro" id="IPR051202">
    <property type="entry name" value="Peptidase_C40"/>
</dbReference>
<dbReference type="EMBL" id="JBHSSJ010000003">
    <property type="protein sequence ID" value="MFC6274613.1"/>
    <property type="molecule type" value="Genomic_DNA"/>
</dbReference>
<keyword evidence="7" id="KW-1185">Reference proteome</keyword>
<keyword evidence="4" id="KW-0788">Thiol protease</keyword>
<sequence length="296" mass="32754">MDIRRVKVATALVWAQPKTVTKNDQTFLKTGDLDQWLVDLSAADREQLADEDLVVTEALFNDQVVLDRIEGQWAHVFVRRQANRMERRGYPGWLPLSQLTDSDEELDYPTTTVRLVQVSTPLLDQDRQPVMNLPLGALLTTTGQTPEWLQVVTPLGKGWVTASAAKLSATGADRGDLLLTIGKKFIDTPYLWGGLTPQGFDCSGLVYALHRAVGVWIPRDAQDQFANGYPVAPEQLSAGDLVFFAEKHGTGTVHHIGMYAGDGQMLHAPKPGENVQLTPMATPKYAAEYVGARRFW</sequence>
<dbReference type="PANTHER" id="PTHR47053">
    <property type="entry name" value="MUREIN DD-ENDOPEPTIDASE MEPH-RELATED"/>
    <property type="match status" value="1"/>
</dbReference>
<evidence type="ECO:0000256" key="1">
    <source>
        <dbReference type="ARBA" id="ARBA00007074"/>
    </source>
</evidence>
<evidence type="ECO:0000313" key="7">
    <source>
        <dbReference type="Proteomes" id="UP001596191"/>
    </source>
</evidence>
<evidence type="ECO:0000259" key="5">
    <source>
        <dbReference type="PROSITE" id="PS51935"/>
    </source>
</evidence>
<accession>A0ABW1TPD7</accession>
<name>A0ABW1TPD7_9LACO</name>
<evidence type="ECO:0000256" key="4">
    <source>
        <dbReference type="ARBA" id="ARBA00022807"/>
    </source>
</evidence>
<dbReference type="InterPro" id="IPR038765">
    <property type="entry name" value="Papain-like_cys_pep_sf"/>
</dbReference>
<dbReference type="InterPro" id="IPR000064">
    <property type="entry name" value="NLP_P60_dom"/>
</dbReference>
<keyword evidence="2" id="KW-0645">Protease</keyword>
<dbReference type="SUPFAM" id="SSF54001">
    <property type="entry name" value="Cysteine proteinases"/>
    <property type="match status" value="1"/>
</dbReference>
<dbReference type="Pfam" id="PF00877">
    <property type="entry name" value="NLPC_P60"/>
    <property type="match status" value="1"/>
</dbReference>
<dbReference type="Proteomes" id="UP001596191">
    <property type="component" value="Unassembled WGS sequence"/>
</dbReference>
<dbReference type="PANTHER" id="PTHR47053:SF3">
    <property type="entry name" value="GAMMA-D-GLUTAMYL-L-LYSINE DIPEPTIDYL-PEPTIDASE"/>
    <property type="match status" value="1"/>
</dbReference>
<organism evidence="6 7">
    <name type="scientific">Levilactobacillus tangyuanensis</name>
    <dbReference type="NCBI Taxonomy" id="2486021"/>
    <lineage>
        <taxon>Bacteria</taxon>
        <taxon>Bacillati</taxon>
        <taxon>Bacillota</taxon>
        <taxon>Bacilli</taxon>
        <taxon>Lactobacillales</taxon>
        <taxon>Lactobacillaceae</taxon>
        <taxon>Levilactobacillus</taxon>
    </lineage>
</organism>
<proteinExistence type="inferred from homology"/>
<evidence type="ECO:0000256" key="3">
    <source>
        <dbReference type="ARBA" id="ARBA00022801"/>
    </source>
</evidence>
<dbReference type="Gene3D" id="3.90.1720.10">
    <property type="entry name" value="endopeptidase domain like (from Nostoc punctiforme)"/>
    <property type="match status" value="1"/>
</dbReference>
<gene>
    <name evidence="6" type="ORF">ACFQET_03690</name>
</gene>
<comment type="caution">
    <text evidence="6">The sequence shown here is derived from an EMBL/GenBank/DDBJ whole genome shotgun (WGS) entry which is preliminary data.</text>
</comment>
<keyword evidence="3" id="KW-0378">Hydrolase</keyword>
<protein>
    <submittedName>
        <fullName evidence="6">NlpC/P60 family protein</fullName>
    </submittedName>
</protein>